<sequence length="224" mass="24348">MANDMRDLAPRKILFIGNSFTARNDLPGLLTQLAAARGKQFQHRLISGGGASLRTHWNAGEAAKAIAEGQYDDVVLQEQSTLPIKNARRMHENVRLFDEAIKHAGAKTVLYMTWARQHAPESQQAITEAYTSIGRELGALVVPVGLAWQSFLGNHDQPVLHDPDQSHPTLAGSYLAAAVFLAALFQENPVGIDGEVTGLAKKDRGLLQRAAWKVGKSILPKLGD</sequence>
<organism evidence="1">
    <name type="scientific">Singulisphaera sp. Ch08</name>
    <dbReference type="NCBI Taxonomy" id="3120278"/>
    <lineage>
        <taxon>Bacteria</taxon>
        <taxon>Pseudomonadati</taxon>
        <taxon>Planctomycetota</taxon>
        <taxon>Planctomycetia</taxon>
        <taxon>Isosphaerales</taxon>
        <taxon>Isosphaeraceae</taxon>
        <taxon>Singulisphaera</taxon>
    </lineage>
</organism>
<dbReference type="AlphaFoldDB" id="A0AAU7CBE6"/>
<evidence type="ECO:0000313" key="1">
    <source>
        <dbReference type="EMBL" id="XBH02282.1"/>
    </source>
</evidence>
<keyword evidence="1" id="KW-0378">Hydrolase</keyword>
<dbReference type="EMBL" id="CP155447">
    <property type="protein sequence ID" value="XBH02282.1"/>
    <property type="molecule type" value="Genomic_DNA"/>
</dbReference>
<dbReference type="RefSeq" id="WP_406695024.1">
    <property type="nucleotide sequence ID" value="NZ_CP155447.1"/>
</dbReference>
<dbReference type="SUPFAM" id="SSF52266">
    <property type="entry name" value="SGNH hydrolase"/>
    <property type="match status" value="1"/>
</dbReference>
<dbReference type="InterPro" id="IPR036514">
    <property type="entry name" value="SGNH_hydro_sf"/>
</dbReference>
<protein>
    <submittedName>
        <fullName evidence="1">SGNH/GDSL hydrolase family protein</fullName>
    </submittedName>
</protein>
<dbReference type="GO" id="GO:0016788">
    <property type="term" value="F:hydrolase activity, acting on ester bonds"/>
    <property type="evidence" value="ECO:0007669"/>
    <property type="project" value="UniProtKB-ARBA"/>
</dbReference>
<name>A0AAU7CBE6_9BACT</name>
<accession>A0AAU7CBE6</accession>
<proteinExistence type="predicted"/>
<gene>
    <name evidence="1" type="ORF">V5E97_28690</name>
</gene>
<dbReference type="Gene3D" id="3.40.50.1110">
    <property type="entry name" value="SGNH hydrolase"/>
    <property type="match status" value="1"/>
</dbReference>
<reference evidence="1" key="1">
    <citation type="submission" date="2024-05" db="EMBL/GenBank/DDBJ databases">
        <title>Planctomycetes of the genus Singulisphaera possess chitinolytic capabilities.</title>
        <authorList>
            <person name="Ivanova A."/>
        </authorList>
    </citation>
    <scope>NUCLEOTIDE SEQUENCE</scope>
    <source>
        <strain evidence="1">Ch08T</strain>
    </source>
</reference>